<organism evidence="4 5">
    <name type="scientific">Mycena citricolor</name>
    <dbReference type="NCBI Taxonomy" id="2018698"/>
    <lineage>
        <taxon>Eukaryota</taxon>
        <taxon>Fungi</taxon>
        <taxon>Dikarya</taxon>
        <taxon>Basidiomycota</taxon>
        <taxon>Agaricomycotina</taxon>
        <taxon>Agaricomycetes</taxon>
        <taxon>Agaricomycetidae</taxon>
        <taxon>Agaricales</taxon>
        <taxon>Marasmiineae</taxon>
        <taxon>Mycenaceae</taxon>
        <taxon>Mycena</taxon>
    </lineage>
</organism>
<feature type="domain" description="HTH CENPB-type" evidence="3">
    <location>
        <begin position="98"/>
        <end position="171"/>
    </location>
</feature>
<proteinExistence type="predicted"/>
<dbReference type="PANTHER" id="PTHR19303:SF73">
    <property type="entry name" value="PROTEIN PDC2"/>
    <property type="match status" value="1"/>
</dbReference>
<evidence type="ECO:0000313" key="5">
    <source>
        <dbReference type="Proteomes" id="UP001295794"/>
    </source>
</evidence>
<sequence length="657" mass="74897">MWPLPTWENQIFHILSPGIWNQDLRDKNPTKDRAKQGPKEKKSQTSAQLVKDDMHKDLTWSDWVQVFDYMNKSPGAFKEAQKKDQIRVSVANSSTVGSQKRARVVTCPEVDKALSVWMYNKEEKRNMVTGTILVVKRKCLEELMGIPEEQCLTGNSWLESFKKVNDLHECKRYGKAGSVDLKAVEEERKCMCRIMVEYAPKDRWNTDETSFFPSAPPNCSLCSAPMPSQKQDKFCLSVLVAYNATGTEKEQLMFIGKSARPCCFKRKDPARMRPPLYYQANQKAWMTGLLFDKWLGKLDQKMHCQHLHIVLLLNNVSGHHNISYKPRNIHLTYFKPNLTLFVQPCDVGIIRCIKAHYRKKQAVWALDHYEDGVEAPFKINIQSAMRMLTKAWDEVSQSTIANCWKNSQICPKDTDEWEEIFLDADITDGVDSKTQEPIYKDCDVQMTMPNSKDIPVLHNATDQKGWAVILEFATMQMSLPTAKRCLLSLYGPTYCDEDWRPALLAVMNAERDCMAAEEAVQGLMQTCCLCGLCVPISNILLLVIEQEDADTVFLRVDNGDNGLCQIVAHVRQPEIIDLDNNNNDAGDGFEEFKFKCQDAMAAIDLLQKVAQNQPDLNILMALDTHLRKLKGALNLEAKESKTQTALKDLSPRNHCSH</sequence>
<dbReference type="Gene3D" id="1.10.10.60">
    <property type="entry name" value="Homeodomain-like"/>
    <property type="match status" value="1"/>
</dbReference>
<reference evidence="4" key="1">
    <citation type="submission" date="2023-11" db="EMBL/GenBank/DDBJ databases">
        <authorList>
            <person name="De Vega J J."/>
            <person name="De Vega J J."/>
        </authorList>
    </citation>
    <scope>NUCLEOTIDE SEQUENCE</scope>
</reference>
<dbReference type="AlphaFoldDB" id="A0AAD2H458"/>
<dbReference type="Proteomes" id="UP001295794">
    <property type="component" value="Unassembled WGS sequence"/>
</dbReference>
<evidence type="ECO:0000256" key="1">
    <source>
        <dbReference type="ARBA" id="ARBA00023125"/>
    </source>
</evidence>
<dbReference type="PROSITE" id="PS51253">
    <property type="entry name" value="HTH_CENPB"/>
    <property type="match status" value="1"/>
</dbReference>
<gene>
    <name evidence="4" type="ORF">MYCIT1_LOCUS10755</name>
</gene>
<feature type="region of interest" description="Disordered" evidence="2">
    <location>
        <begin position="23"/>
        <end position="50"/>
    </location>
</feature>
<dbReference type="InterPro" id="IPR050863">
    <property type="entry name" value="CenT-Element_Derived"/>
</dbReference>
<evidence type="ECO:0000313" key="4">
    <source>
        <dbReference type="EMBL" id="CAK5267874.1"/>
    </source>
</evidence>
<dbReference type="GO" id="GO:0005634">
    <property type="term" value="C:nucleus"/>
    <property type="evidence" value="ECO:0007669"/>
    <property type="project" value="TreeGrafter"/>
</dbReference>
<keyword evidence="5" id="KW-1185">Reference proteome</keyword>
<accession>A0AAD2H458</accession>
<dbReference type="InterPro" id="IPR006600">
    <property type="entry name" value="HTH_CenpB_DNA-bd_dom"/>
</dbReference>
<keyword evidence="1" id="KW-0238">DNA-binding</keyword>
<dbReference type="InterPro" id="IPR009057">
    <property type="entry name" value="Homeodomain-like_sf"/>
</dbReference>
<dbReference type="SUPFAM" id="SSF46689">
    <property type="entry name" value="Homeodomain-like"/>
    <property type="match status" value="1"/>
</dbReference>
<dbReference type="GO" id="GO:0003677">
    <property type="term" value="F:DNA binding"/>
    <property type="evidence" value="ECO:0007669"/>
    <property type="project" value="UniProtKB-KW"/>
</dbReference>
<dbReference type="InterPro" id="IPR004875">
    <property type="entry name" value="DDE_SF_endonuclease_dom"/>
</dbReference>
<dbReference type="Pfam" id="PF03184">
    <property type="entry name" value="DDE_1"/>
    <property type="match status" value="1"/>
</dbReference>
<feature type="compositionally biased region" description="Basic and acidic residues" evidence="2">
    <location>
        <begin position="23"/>
        <end position="43"/>
    </location>
</feature>
<dbReference type="PANTHER" id="PTHR19303">
    <property type="entry name" value="TRANSPOSON"/>
    <property type="match status" value="1"/>
</dbReference>
<comment type="caution">
    <text evidence="4">The sequence shown here is derived from an EMBL/GenBank/DDBJ whole genome shotgun (WGS) entry which is preliminary data.</text>
</comment>
<evidence type="ECO:0000256" key="2">
    <source>
        <dbReference type="SAM" id="MobiDB-lite"/>
    </source>
</evidence>
<protein>
    <recommendedName>
        <fullName evidence="3">HTH CENPB-type domain-containing protein</fullName>
    </recommendedName>
</protein>
<evidence type="ECO:0000259" key="3">
    <source>
        <dbReference type="PROSITE" id="PS51253"/>
    </source>
</evidence>
<dbReference type="EMBL" id="CAVNYO010000136">
    <property type="protein sequence ID" value="CAK5267874.1"/>
    <property type="molecule type" value="Genomic_DNA"/>
</dbReference>
<name>A0AAD2H458_9AGAR</name>